<keyword evidence="4" id="KW-1185">Reference proteome</keyword>
<proteinExistence type="predicted"/>
<evidence type="ECO:0000259" key="2">
    <source>
        <dbReference type="Pfam" id="PF02517"/>
    </source>
</evidence>
<name>A0AAW6T4I4_9MICO</name>
<keyword evidence="3" id="KW-0482">Metalloprotease</keyword>
<keyword evidence="1" id="KW-0472">Membrane</keyword>
<feature type="domain" description="CAAX prenyl protease 2/Lysostaphin resistance protein A-like" evidence="2">
    <location>
        <begin position="162"/>
        <end position="252"/>
    </location>
</feature>
<gene>
    <name evidence="3" type="ORF">QF206_00980</name>
</gene>
<dbReference type="GO" id="GO:0080120">
    <property type="term" value="P:CAAX-box protein maturation"/>
    <property type="evidence" value="ECO:0007669"/>
    <property type="project" value="UniProtKB-ARBA"/>
</dbReference>
<feature type="transmembrane region" description="Helical" evidence="1">
    <location>
        <begin position="127"/>
        <end position="145"/>
    </location>
</feature>
<protein>
    <submittedName>
        <fullName evidence="3">CPBP family intramembrane metalloprotease</fullName>
        <ecNumber evidence="3">3.4.-.-</ecNumber>
    </submittedName>
</protein>
<feature type="transmembrane region" description="Helical" evidence="1">
    <location>
        <begin position="37"/>
        <end position="53"/>
    </location>
</feature>
<keyword evidence="3" id="KW-0645">Protease</keyword>
<dbReference type="EMBL" id="JASATX010000001">
    <property type="protein sequence ID" value="MDI2097541.1"/>
    <property type="molecule type" value="Genomic_DNA"/>
</dbReference>
<feature type="transmembrane region" description="Helical" evidence="1">
    <location>
        <begin position="165"/>
        <end position="185"/>
    </location>
</feature>
<keyword evidence="1" id="KW-1133">Transmembrane helix</keyword>
<keyword evidence="1" id="KW-0812">Transmembrane</keyword>
<evidence type="ECO:0000313" key="4">
    <source>
        <dbReference type="Proteomes" id="UP001321506"/>
    </source>
</evidence>
<organism evidence="3 4">
    <name type="scientific">Ruicaihuangia caeni</name>
    <dbReference type="NCBI Taxonomy" id="3042517"/>
    <lineage>
        <taxon>Bacteria</taxon>
        <taxon>Bacillati</taxon>
        <taxon>Actinomycetota</taxon>
        <taxon>Actinomycetes</taxon>
        <taxon>Micrococcales</taxon>
        <taxon>Microbacteriaceae</taxon>
        <taxon>Ruicaihuangia</taxon>
    </lineage>
</organism>
<feature type="transmembrane region" description="Helical" evidence="1">
    <location>
        <begin position="85"/>
        <end position="106"/>
    </location>
</feature>
<reference evidence="3 4" key="1">
    <citation type="submission" date="2023-04" db="EMBL/GenBank/DDBJ databases">
        <title>Klugiella caeni sp. nov. isolated from the sludge of biochemical tank.</title>
        <authorList>
            <person name="Geng K."/>
        </authorList>
    </citation>
    <scope>NUCLEOTIDE SEQUENCE [LARGE SCALE GENOMIC DNA]</scope>
    <source>
        <strain evidence="3 4">YN-L-19</strain>
    </source>
</reference>
<sequence length="271" mass="30186">MTSTVLAPAKPIVWWGVVPALLVAASATLLFAVQTPLGYATLAAGLLVSVLIDRALARDLLLIALGLLIISTISLEADISYGNMLLMGSVLGSAVAVPYLISRFVYRDHAVRFPLRRGQRWSTLERSWLVIVLALGWALLPFYFIRSGVYLNWPAVEAPDEIARLFVGVNAVGIWDELFFICTVFTLLRRHFAMPTANVLQAIVFVSFLWELGYQAWGPLLTIPFALVQGWIFSKTKSLLYVIAVHLLFDLVVFLVLVHAHHPHFLPIFVY</sequence>
<comment type="caution">
    <text evidence="3">The sequence shown here is derived from an EMBL/GenBank/DDBJ whole genome shotgun (WGS) entry which is preliminary data.</text>
</comment>
<dbReference type="GO" id="GO:0004175">
    <property type="term" value="F:endopeptidase activity"/>
    <property type="evidence" value="ECO:0007669"/>
    <property type="project" value="UniProtKB-ARBA"/>
</dbReference>
<feature type="transmembrane region" description="Helical" evidence="1">
    <location>
        <begin position="240"/>
        <end position="261"/>
    </location>
</feature>
<keyword evidence="3" id="KW-0378">Hydrolase</keyword>
<dbReference type="Pfam" id="PF02517">
    <property type="entry name" value="Rce1-like"/>
    <property type="match status" value="1"/>
</dbReference>
<feature type="transmembrane region" description="Helical" evidence="1">
    <location>
        <begin position="12"/>
        <end position="31"/>
    </location>
</feature>
<dbReference type="GO" id="GO:0008237">
    <property type="term" value="F:metallopeptidase activity"/>
    <property type="evidence" value="ECO:0007669"/>
    <property type="project" value="UniProtKB-KW"/>
</dbReference>
<evidence type="ECO:0000256" key="1">
    <source>
        <dbReference type="SAM" id="Phobius"/>
    </source>
</evidence>
<evidence type="ECO:0000313" key="3">
    <source>
        <dbReference type="EMBL" id="MDI2097541.1"/>
    </source>
</evidence>
<feature type="transmembrane region" description="Helical" evidence="1">
    <location>
        <begin position="60"/>
        <end position="79"/>
    </location>
</feature>
<dbReference type="AlphaFoldDB" id="A0AAW6T4I4"/>
<dbReference type="InterPro" id="IPR003675">
    <property type="entry name" value="Rce1/LyrA-like_dom"/>
</dbReference>
<accession>A0AAW6T4I4</accession>
<dbReference type="Proteomes" id="UP001321506">
    <property type="component" value="Unassembled WGS sequence"/>
</dbReference>
<dbReference type="EC" id="3.4.-.-" evidence="3"/>